<dbReference type="Proteomes" id="UP001610446">
    <property type="component" value="Unassembled WGS sequence"/>
</dbReference>
<reference evidence="2 3" key="1">
    <citation type="submission" date="2024-07" db="EMBL/GenBank/DDBJ databases">
        <title>Section-level genome sequencing and comparative genomics of Aspergillus sections Usti and Cavernicolus.</title>
        <authorList>
            <consortium name="Lawrence Berkeley National Laboratory"/>
            <person name="Nybo J.L."/>
            <person name="Vesth T.C."/>
            <person name="Theobald S."/>
            <person name="Frisvad J.C."/>
            <person name="Larsen T.O."/>
            <person name="Kjaerboelling I."/>
            <person name="Rothschild-Mancinelli K."/>
            <person name="Lyhne E.K."/>
            <person name="Kogle M.E."/>
            <person name="Barry K."/>
            <person name="Clum A."/>
            <person name="Na H."/>
            <person name="Ledsgaard L."/>
            <person name="Lin J."/>
            <person name="Lipzen A."/>
            <person name="Kuo A."/>
            <person name="Riley R."/>
            <person name="Mondo S."/>
            <person name="Labutti K."/>
            <person name="Haridas S."/>
            <person name="Pangalinan J."/>
            <person name="Salamov A.A."/>
            <person name="Simmons B.A."/>
            <person name="Magnuson J.K."/>
            <person name="Chen J."/>
            <person name="Drula E."/>
            <person name="Henrissat B."/>
            <person name="Wiebenga A."/>
            <person name="Lubbers R.J."/>
            <person name="Gomes A.C."/>
            <person name="Makela M.R."/>
            <person name="Stajich J."/>
            <person name="Grigoriev I.V."/>
            <person name="Mortensen U.H."/>
            <person name="De Vries R.P."/>
            <person name="Baker S.E."/>
            <person name="Andersen M.R."/>
        </authorList>
    </citation>
    <scope>NUCLEOTIDE SEQUENCE [LARGE SCALE GENOMIC DNA]</scope>
    <source>
        <strain evidence="2 3">CBS 123904</strain>
    </source>
</reference>
<keyword evidence="3" id="KW-1185">Reference proteome</keyword>
<sequence length="250" mass="28963">MDSNSSGADMEKVSCSSPQEYSSLMNEHETLYPHRRTRRCTRINLSRIGAGCIVLAVSLILIFCIYLLILLRNLPIDVERRINDYGYKGPIAIKYNETLGPYIECEESTYPDHPADCSFDLLANGWVPNLCFDAQMHHDAVDGRDYGFYLGRTGKRRLHQDVIMQGNISMYPTGLWHSWREHVDHCWYLLNGSVRATVAGSIGRLDYWIEDGHMQHCFHMLTKEKDNDPGFIDFHFKAVFFHHRCYLRHG</sequence>
<proteinExistence type="predicted"/>
<protein>
    <submittedName>
        <fullName evidence="2">Uncharacterized protein</fullName>
    </submittedName>
</protein>
<evidence type="ECO:0000313" key="3">
    <source>
        <dbReference type="Proteomes" id="UP001610446"/>
    </source>
</evidence>
<gene>
    <name evidence="2" type="ORF">BJY01DRAFT_250919</name>
</gene>
<keyword evidence="1" id="KW-1133">Transmembrane helix</keyword>
<dbReference type="InterPro" id="IPR053008">
    <property type="entry name" value="Phomopsin_biosynth_assoc"/>
</dbReference>
<dbReference type="PANTHER" id="PTHR35896:SF3">
    <property type="entry name" value="MAJOR FACILITATOR SUPERFAMILY TRANSPORTER"/>
    <property type="match status" value="1"/>
</dbReference>
<comment type="caution">
    <text evidence="2">The sequence shown here is derived from an EMBL/GenBank/DDBJ whole genome shotgun (WGS) entry which is preliminary data.</text>
</comment>
<dbReference type="PANTHER" id="PTHR35896">
    <property type="entry name" value="IG-LIKE DOMAIN-CONTAINING PROTEIN"/>
    <property type="match status" value="1"/>
</dbReference>
<organism evidence="2 3">
    <name type="scientific">Aspergillus pseudoustus</name>
    <dbReference type="NCBI Taxonomy" id="1810923"/>
    <lineage>
        <taxon>Eukaryota</taxon>
        <taxon>Fungi</taxon>
        <taxon>Dikarya</taxon>
        <taxon>Ascomycota</taxon>
        <taxon>Pezizomycotina</taxon>
        <taxon>Eurotiomycetes</taxon>
        <taxon>Eurotiomycetidae</taxon>
        <taxon>Eurotiales</taxon>
        <taxon>Aspergillaceae</taxon>
        <taxon>Aspergillus</taxon>
        <taxon>Aspergillus subgen. Nidulantes</taxon>
    </lineage>
</organism>
<evidence type="ECO:0000256" key="1">
    <source>
        <dbReference type="SAM" id="Phobius"/>
    </source>
</evidence>
<keyword evidence="1" id="KW-0472">Membrane</keyword>
<name>A0ABR4JFP9_9EURO</name>
<evidence type="ECO:0000313" key="2">
    <source>
        <dbReference type="EMBL" id="KAL2838547.1"/>
    </source>
</evidence>
<feature type="transmembrane region" description="Helical" evidence="1">
    <location>
        <begin position="48"/>
        <end position="71"/>
    </location>
</feature>
<keyword evidence="1" id="KW-0812">Transmembrane</keyword>
<dbReference type="EMBL" id="JBFXLU010000144">
    <property type="protein sequence ID" value="KAL2838547.1"/>
    <property type="molecule type" value="Genomic_DNA"/>
</dbReference>
<accession>A0ABR4JFP9</accession>